<dbReference type="EMBL" id="HG934468">
    <property type="protein sequence ID" value="CDN32789.1"/>
    <property type="molecule type" value="Genomic_DNA"/>
</dbReference>
<keyword evidence="9" id="KW-1185">Reference proteome</keyword>
<keyword evidence="3" id="KW-1003">Cell membrane</keyword>
<keyword evidence="4 7" id="KW-0812">Transmembrane</keyword>
<dbReference type="KEGG" id="rbc:BN938_2720"/>
<dbReference type="Pfam" id="PF13440">
    <property type="entry name" value="Polysacc_synt_3"/>
    <property type="match status" value="1"/>
</dbReference>
<evidence type="ECO:0000256" key="3">
    <source>
        <dbReference type="ARBA" id="ARBA00022475"/>
    </source>
</evidence>
<feature type="transmembrane region" description="Helical" evidence="7">
    <location>
        <begin position="368"/>
        <end position="397"/>
    </location>
</feature>
<feature type="transmembrane region" description="Helical" evidence="7">
    <location>
        <begin position="47"/>
        <end position="71"/>
    </location>
</feature>
<keyword evidence="6 7" id="KW-0472">Membrane</keyword>
<organism evidence="8 9">
    <name type="scientific">Mucinivorans hirudinis</name>
    <dbReference type="NCBI Taxonomy" id="1433126"/>
    <lineage>
        <taxon>Bacteria</taxon>
        <taxon>Pseudomonadati</taxon>
        <taxon>Bacteroidota</taxon>
        <taxon>Bacteroidia</taxon>
        <taxon>Bacteroidales</taxon>
        <taxon>Rikenellaceae</taxon>
        <taxon>Mucinivorans</taxon>
    </lineage>
</organism>
<evidence type="ECO:0000256" key="5">
    <source>
        <dbReference type="ARBA" id="ARBA00022989"/>
    </source>
</evidence>
<feature type="transmembrane region" description="Helical" evidence="7">
    <location>
        <begin position="214"/>
        <end position="235"/>
    </location>
</feature>
<evidence type="ECO:0000256" key="7">
    <source>
        <dbReference type="SAM" id="Phobius"/>
    </source>
</evidence>
<feature type="transmembrane region" description="Helical" evidence="7">
    <location>
        <begin position="145"/>
        <end position="167"/>
    </location>
</feature>
<dbReference type="PANTHER" id="PTHR30250">
    <property type="entry name" value="PST FAMILY PREDICTED COLANIC ACID TRANSPORTER"/>
    <property type="match status" value="1"/>
</dbReference>
<proteinExistence type="inferred from homology"/>
<evidence type="ECO:0000256" key="1">
    <source>
        <dbReference type="ARBA" id="ARBA00004651"/>
    </source>
</evidence>
<keyword evidence="5 7" id="KW-1133">Transmembrane helix</keyword>
<dbReference type="PANTHER" id="PTHR30250:SF10">
    <property type="entry name" value="LIPOPOLYSACCHARIDE BIOSYNTHESIS PROTEIN WZXC"/>
    <property type="match status" value="1"/>
</dbReference>
<dbReference type="CDD" id="cd13127">
    <property type="entry name" value="MATE_tuaB_like"/>
    <property type="match status" value="1"/>
</dbReference>
<evidence type="ECO:0000256" key="4">
    <source>
        <dbReference type="ARBA" id="ARBA00022692"/>
    </source>
</evidence>
<dbReference type="AlphaFoldDB" id="A0A060REL5"/>
<dbReference type="HOGENOM" id="CLU_026911_5_2_10"/>
<dbReference type="STRING" id="1433126.BN938_2720"/>
<feature type="transmembrane region" description="Helical" evidence="7">
    <location>
        <begin position="83"/>
        <end position="106"/>
    </location>
</feature>
<feature type="transmembrane region" description="Helical" evidence="7">
    <location>
        <begin position="446"/>
        <end position="464"/>
    </location>
</feature>
<dbReference type="GO" id="GO:0005886">
    <property type="term" value="C:plasma membrane"/>
    <property type="evidence" value="ECO:0007669"/>
    <property type="project" value="UniProtKB-SubCell"/>
</dbReference>
<evidence type="ECO:0000256" key="2">
    <source>
        <dbReference type="ARBA" id="ARBA00007430"/>
    </source>
</evidence>
<evidence type="ECO:0000313" key="9">
    <source>
        <dbReference type="Proteomes" id="UP000027616"/>
    </source>
</evidence>
<dbReference type="Proteomes" id="UP000027616">
    <property type="component" value="Chromosome I"/>
</dbReference>
<feature type="transmembrane region" description="Helical" evidence="7">
    <location>
        <begin position="417"/>
        <end position="440"/>
    </location>
</feature>
<feature type="transmembrane region" description="Helical" evidence="7">
    <location>
        <begin position="291"/>
        <end position="310"/>
    </location>
</feature>
<comment type="similarity">
    <text evidence="2">Belongs to the polysaccharide synthase family.</text>
</comment>
<evidence type="ECO:0000256" key="6">
    <source>
        <dbReference type="ARBA" id="ARBA00023136"/>
    </source>
</evidence>
<feature type="transmembrane region" description="Helical" evidence="7">
    <location>
        <begin position="23"/>
        <end position="41"/>
    </location>
</feature>
<dbReference type="eggNOG" id="COG2244">
    <property type="taxonomic scope" value="Bacteria"/>
</dbReference>
<comment type="subcellular location">
    <subcellularLocation>
        <location evidence="1">Cell membrane</location>
        <topology evidence="1">Multi-pass membrane protein</topology>
    </subcellularLocation>
</comment>
<dbReference type="InterPro" id="IPR050833">
    <property type="entry name" value="Poly_Biosynth_Transport"/>
</dbReference>
<dbReference type="PATRIC" id="fig|1433126.3.peg.2693"/>
<feature type="transmembrane region" description="Helical" evidence="7">
    <location>
        <begin position="112"/>
        <end position="133"/>
    </location>
</feature>
<evidence type="ECO:0000313" key="8">
    <source>
        <dbReference type="EMBL" id="CDN32789.1"/>
    </source>
</evidence>
<feature type="transmembrane region" description="Helical" evidence="7">
    <location>
        <begin position="173"/>
        <end position="193"/>
    </location>
</feature>
<accession>A0A060REL5</accession>
<protein>
    <submittedName>
        <fullName evidence="8">Lipopolysaccharide biosynthesis protein WzxC</fullName>
    </submittedName>
</protein>
<dbReference type="OrthoDB" id="9770347at2"/>
<gene>
    <name evidence="8" type="ORF">BN938_2720</name>
</gene>
<sequence>MEQRRSLKSSALRGVFWSGVDKIFSKLFFAIIGLLLARVLLPEDYGLVGMLTIFLAVSQLLIDSGFSQALVQRHNPTQTDYSTAFFFNIFVGVGCYLLLFFAAPFIADFYEAPSLILLLRVMSISLVTNSLTVVQRAKLLVNIDFRRLALINVCSVTMGSTSALVAAYNGWGVWALAVQAVVTGVVTMVMYWVTGGWMPSIVFSKDSFRTLFKFGSKLLAAGFLATVVNNLYNLIIGKLYHKQELGYYQNGRQLSENISSTINDIINSVTFPLLSAIKEDRGRLIDVYSRMLAMTAFIIFPVMTLAMLLAEPFVISVLTEKWLPAVPIIQWLCMARMFTPISSLNMNILNAVGRSDLFMKVDLLKLPLTLVAMAITLPISIDAVVIGNFIVTFVCYFINAYLPGKMFGFGIVAQTKIFAKTILSTLIMAVTLILVCSFVDNNIVKLVVGIVVGLLSFVGAAWVLKIAELREVLLIIKKVVKR</sequence>
<reference evidence="8 9" key="1">
    <citation type="journal article" date="2015" name="Genome Announc.">
        <title>Complete Genome Sequence of the Novel Leech Symbiont Mucinivorans hirudinis M3T.</title>
        <authorList>
            <person name="Nelson M.C."/>
            <person name="Bomar L."/>
            <person name="Graf J."/>
        </authorList>
    </citation>
    <scope>NUCLEOTIDE SEQUENCE [LARGE SCALE GENOMIC DNA]</scope>
    <source>
        <strain evidence="9">M3</strain>
    </source>
</reference>
<name>A0A060REL5_9BACT</name>